<gene>
    <name evidence="1" type="ORF">ACT17_08170</name>
</gene>
<dbReference type="EMBL" id="LFOD01000005">
    <property type="protein sequence ID" value="KMV18864.1"/>
    <property type="molecule type" value="Genomic_DNA"/>
</dbReference>
<organism evidence="1 2">
    <name type="scientific">Mycolicibacterium conceptionense</name>
    <dbReference type="NCBI Taxonomy" id="451644"/>
    <lineage>
        <taxon>Bacteria</taxon>
        <taxon>Bacillati</taxon>
        <taxon>Actinomycetota</taxon>
        <taxon>Actinomycetes</taxon>
        <taxon>Mycobacteriales</taxon>
        <taxon>Mycobacteriaceae</taxon>
        <taxon>Mycolicibacterium</taxon>
    </lineage>
</organism>
<name>A0A0J8X0C0_9MYCO</name>
<dbReference type="AlphaFoldDB" id="A0A0J8X0C0"/>
<accession>A0A0J8X0C0</accession>
<sequence length="57" mass="5896">MLHVGRDGAGQRRLAEIAVLRRAARGELEVVTAWHADTGTGCGADALDALFEGCGSS</sequence>
<protein>
    <submittedName>
        <fullName evidence="1">TrbB protein</fullName>
    </submittedName>
</protein>
<evidence type="ECO:0000313" key="1">
    <source>
        <dbReference type="EMBL" id="KMV18864.1"/>
    </source>
</evidence>
<dbReference type="OrthoDB" id="4638940at2"/>
<proteinExistence type="predicted"/>
<dbReference type="PATRIC" id="fig|451644.5.peg.1681"/>
<dbReference type="Proteomes" id="UP000037594">
    <property type="component" value="Unassembled WGS sequence"/>
</dbReference>
<comment type="caution">
    <text evidence="1">The sequence shown here is derived from an EMBL/GenBank/DDBJ whole genome shotgun (WGS) entry which is preliminary data.</text>
</comment>
<reference evidence="1 2" key="1">
    <citation type="submission" date="2015-06" db="EMBL/GenBank/DDBJ databases">
        <title>Genome sequence of Mycobacterium conceptionense strain MLE.</title>
        <authorList>
            <person name="Greninger A.L."/>
            <person name="Cunningham G."/>
            <person name="Chiu C.Y."/>
            <person name="Miller S."/>
        </authorList>
    </citation>
    <scope>NUCLEOTIDE SEQUENCE [LARGE SCALE GENOMIC DNA]</scope>
    <source>
        <strain evidence="1 2">MLE</strain>
    </source>
</reference>
<evidence type="ECO:0000313" key="2">
    <source>
        <dbReference type="Proteomes" id="UP000037594"/>
    </source>
</evidence>